<dbReference type="EMBL" id="JH159152">
    <property type="protein sequence ID" value="EGZ24612.1"/>
    <property type="molecule type" value="Genomic_DNA"/>
</dbReference>
<dbReference type="AlphaFoldDB" id="G4YZD7"/>
<dbReference type="InParanoid" id="G4YZD7"/>
<name>G4YZD7_PHYSP</name>
<evidence type="ECO:0000313" key="1">
    <source>
        <dbReference type="EMBL" id="EGZ24612.1"/>
    </source>
</evidence>
<evidence type="ECO:0000313" key="2">
    <source>
        <dbReference type="Proteomes" id="UP000002640"/>
    </source>
</evidence>
<accession>G4YZD7</accession>
<reference evidence="1 2" key="1">
    <citation type="journal article" date="2006" name="Science">
        <title>Phytophthora genome sequences uncover evolutionary origins and mechanisms of pathogenesis.</title>
        <authorList>
            <person name="Tyler B.M."/>
            <person name="Tripathy S."/>
            <person name="Zhang X."/>
            <person name="Dehal P."/>
            <person name="Jiang R.H."/>
            <person name="Aerts A."/>
            <person name="Arredondo F.D."/>
            <person name="Baxter L."/>
            <person name="Bensasson D."/>
            <person name="Beynon J.L."/>
            <person name="Chapman J."/>
            <person name="Damasceno C.M."/>
            <person name="Dorrance A.E."/>
            <person name="Dou D."/>
            <person name="Dickerman A.W."/>
            <person name="Dubchak I.L."/>
            <person name="Garbelotto M."/>
            <person name="Gijzen M."/>
            <person name="Gordon S.G."/>
            <person name="Govers F."/>
            <person name="Grunwald N.J."/>
            <person name="Huang W."/>
            <person name="Ivors K.L."/>
            <person name="Jones R.W."/>
            <person name="Kamoun S."/>
            <person name="Krampis K."/>
            <person name="Lamour K.H."/>
            <person name="Lee M.K."/>
            <person name="McDonald W.H."/>
            <person name="Medina M."/>
            <person name="Meijer H.J."/>
            <person name="Nordberg E.K."/>
            <person name="Maclean D.J."/>
            <person name="Ospina-Giraldo M.D."/>
            <person name="Morris P.F."/>
            <person name="Phuntumart V."/>
            <person name="Putnam N.H."/>
            <person name="Rash S."/>
            <person name="Rose J.K."/>
            <person name="Sakihama Y."/>
            <person name="Salamov A.A."/>
            <person name="Savidor A."/>
            <person name="Scheuring C.F."/>
            <person name="Smith B.M."/>
            <person name="Sobral B.W."/>
            <person name="Terry A."/>
            <person name="Torto-Alalibo T.A."/>
            <person name="Win J."/>
            <person name="Xu Z."/>
            <person name="Zhang H."/>
            <person name="Grigoriev I.V."/>
            <person name="Rokhsar D.S."/>
            <person name="Boore J.L."/>
        </authorList>
    </citation>
    <scope>NUCLEOTIDE SEQUENCE [LARGE SCALE GENOMIC DNA]</scope>
    <source>
        <strain evidence="1 2">P6497</strain>
    </source>
</reference>
<dbReference type="OMA" id="MPNSAYY"/>
<dbReference type="KEGG" id="psoj:PHYSODRAFT_479254"/>
<feature type="non-terminal residue" evidence="1">
    <location>
        <position position="1"/>
    </location>
</feature>
<sequence>LHQIALFHMPNSAYYPALADLTGAQFNSVVYFRVLYAGLEHFSLVMTITVLKRVLGFSPLSQLAFVLEKQAGTIQMKLVGSFVYIMQLSLKHVGADFSFKFSCMHSTKSGS</sequence>
<gene>
    <name evidence="1" type="ORF">PHYSODRAFT_479254</name>
</gene>
<organism evidence="1 2">
    <name type="scientific">Phytophthora sojae (strain P6497)</name>
    <name type="common">Soybean stem and root rot agent</name>
    <name type="synonym">Phytophthora megasperma f. sp. glycines</name>
    <dbReference type="NCBI Taxonomy" id="1094619"/>
    <lineage>
        <taxon>Eukaryota</taxon>
        <taxon>Sar</taxon>
        <taxon>Stramenopiles</taxon>
        <taxon>Oomycota</taxon>
        <taxon>Peronosporomycetes</taxon>
        <taxon>Peronosporales</taxon>
        <taxon>Peronosporaceae</taxon>
        <taxon>Phytophthora</taxon>
    </lineage>
</organism>
<proteinExistence type="predicted"/>
<keyword evidence="2" id="KW-1185">Reference proteome</keyword>
<protein>
    <submittedName>
        <fullName evidence="1">Uncharacterized protein</fullName>
    </submittedName>
</protein>
<dbReference type="Proteomes" id="UP000002640">
    <property type="component" value="Unassembled WGS sequence"/>
</dbReference>
<dbReference type="GeneID" id="20655108"/>
<dbReference type="RefSeq" id="XP_009519900.1">
    <property type="nucleotide sequence ID" value="XM_009521605.1"/>
</dbReference>